<evidence type="ECO:0000256" key="4">
    <source>
        <dbReference type="ARBA" id="ARBA00022989"/>
    </source>
</evidence>
<protein>
    <recommendedName>
        <fullName evidence="7">RDD domain-containing protein</fullName>
    </recommendedName>
</protein>
<comment type="subcellular location">
    <subcellularLocation>
        <location evidence="1">Cell membrane</location>
        <topology evidence="1">Multi-pass membrane protein</topology>
    </subcellularLocation>
</comment>
<name>A0A1Y1QNF7_9GAMM</name>
<dbReference type="EMBL" id="MTEJ01000126">
    <property type="protein sequence ID" value="OQX09996.1"/>
    <property type="molecule type" value="Genomic_DNA"/>
</dbReference>
<evidence type="ECO:0000313" key="9">
    <source>
        <dbReference type="Proteomes" id="UP000192491"/>
    </source>
</evidence>
<feature type="transmembrane region" description="Helical" evidence="6">
    <location>
        <begin position="78"/>
        <end position="101"/>
    </location>
</feature>
<dbReference type="PANTHER" id="PTHR36115:SF4">
    <property type="entry name" value="MEMBRANE PROTEIN"/>
    <property type="match status" value="1"/>
</dbReference>
<feature type="transmembrane region" description="Helical" evidence="6">
    <location>
        <begin position="132"/>
        <end position="152"/>
    </location>
</feature>
<evidence type="ECO:0000256" key="3">
    <source>
        <dbReference type="ARBA" id="ARBA00022692"/>
    </source>
</evidence>
<evidence type="ECO:0000313" key="8">
    <source>
        <dbReference type="EMBL" id="OQX09996.1"/>
    </source>
</evidence>
<gene>
    <name evidence="8" type="ORF">BWK73_21350</name>
</gene>
<accession>A0A1Y1QNF7</accession>
<keyword evidence="2" id="KW-1003">Cell membrane</keyword>
<dbReference type="Pfam" id="PF06271">
    <property type="entry name" value="RDD"/>
    <property type="match status" value="1"/>
</dbReference>
<keyword evidence="3 6" id="KW-0812">Transmembrane</keyword>
<dbReference type="GO" id="GO:0005886">
    <property type="term" value="C:plasma membrane"/>
    <property type="evidence" value="ECO:0007669"/>
    <property type="project" value="UniProtKB-SubCell"/>
</dbReference>
<dbReference type="InterPro" id="IPR010432">
    <property type="entry name" value="RDD"/>
</dbReference>
<proteinExistence type="predicted"/>
<evidence type="ECO:0000259" key="7">
    <source>
        <dbReference type="Pfam" id="PF06271"/>
    </source>
</evidence>
<feature type="domain" description="RDD" evidence="7">
    <location>
        <begin position="35"/>
        <end position="163"/>
    </location>
</feature>
<reference evidence="8 9" key="1">
    <citation type="submission" date="2017-01" db="EMBL/GenBank/DDBJ databases">
        <title>Novel large sulfur bacteria in the metagenomes of groundwater-fed chemosynthetic microbial mats in the Lake Huron basin.</title>
        <authorList>
            <person name="Sharrar A.M."/>
            <person name="Flood B.E."/>
            <person name="Bailey J.V."/>
            <person name="Jones D.S."/>
            <person name="Biddanda B."/>
            <person name="Ruberg S.A."/>
            <person name="Marcus D.N."/>
            <person name="Dick G.J."/>
        </authorList>
    </citation>
    <scope>NUCLEOTIDE SEQUENCE [LARGE SCALE GENOMIC DNA]</scope>
    <source>
        <strain evidence="8">A8</strain>
    </source>
</reference>
<keyword evidence="5 6" id="KW-0472">Membrane</keyword>
<evidence type="ECO:0000256" key="5">
    <source>
        <dbReference type="ARBA" id="ARBA00023136"/>
    </source>
</evidence>
<dbReference type="PANTHER" id="PTHR36115">
    <property type="entry name" value="PROLINE-RICH ANTIGEN HOMOLOG-RELATED"/>
    <property type="match status" value="1"/>
</dbReference>
<evidence type="ECO:0000256" key="1">
    <source>
        <dbReference type="ARBA" id="ARBA00004651"/>
    </source>
</evidence>
<evidence type="ECO:0000256" key="2">
    <source>
        <dbReference type="ARBA" id="ARBA00022475"/>
    </source>
</evidence>
<feature type="transmembrane region" description="Helical" evidence="6">
    <location>
        <begin position="49"/>
        <end position="71"/>
    </location>
</feature>
<evidence type="ECO:0000256" key="6">
    <source>
        <dbReference type="SAM" id="Phobius"/>
    </source>
</evidence>
<organism evidence="8 9">
    <name type="scientific">Thiothrix lacustris</name>
    <dbReference type="NCBI Taxonomy" id="525917"/>
    <lineage>
        <taxon>Bacteria</taxon>
        <taxon>Pseudomonadati</taxon>
        <taxon>Pseudomonadota</taxon>
        <taxon>Gammaproteobacteria</taxon>
        <taxon>Thiotrichales</taxon>
        <taxon>Thiotrichaceae</taxon>
        <taxon>Thiothrix</taxon>
    </lineage>
</organism>
<keyword evidence="4 6" id="KW-1133">Transmembrane helix</keyword>
<sequence length="170" mass="18807">MKRSEVVDAHISGVISGNQPGVTRPSYFSRAVPVYAVAGMRLLAMAFDWMLLGVLSLLMLLAMDASVAYTYRGDQLTLLVDILVLLACVPFLYFVGFWCWFDATPGKMLLSLRIVDATTLQSLTGWQCLLRYVGYVLGALSFGLGMTGIVNARRPQGWHDRLARSIVIQQ</sequence>
<dbReference type="Proteomes" id="UP000192491">
    <property type="component" value="Unassembled WGS sequence"/>
</dbReference>
<dbReference type="AlphaFoldDB" id="A0A1Y1QNF7"/>
<dbReference type="InterPro" id="IPR051791">
    <property type="entry name" value="Pra-immunoreactive"/>
</dbReference>
<comment type="caution">
    <text evidence="8">The sequence shown here is derived from an EMBL/GenBank/DDBJ whole genome shotgun (WGS) entry which is preliminary data.</text>
</comment>